<accession>A0AAD3P804</accession>
<dbReference type="EMBL" id="BSYO01000002">
    <property type="protein sequence ID" value="GMH00685.1"/>
    <property type="molecule type" value="Genomic_DNA"/>
</dbReference>
<sequence>EYGLGSKASVEGDVYSYGILLLEMITGRRPTDQMFNGGLSLHKSAVMALPDQVIEIADPRLLGDDIDGSNSSRIQRSDTAHADGLKECLNSMVRIGVACSLEPPQDRMSISDVIHELQSIKARSLQ</sequence>
<evidence type="ECO:0000313" key="2">
    <source>
        <dbReference type="Proteomes" id="UP001279734"/>
    </source>
</evidence>
<feature type="non-terminal residue" evidence="1">
    <location>
        <position position="1"/>
    </location>
</feature>
<name>A0AAD3P804_NEPGR</name>
<dbReference type="PANTHER" id="PTHR48055">
    <property type="entry name" value="LEUCINE-RICH REPEAT RECEPTOR PROTEIN KINASE EMS1"/>
    <property type="match status" value="1"/>
</dbReference>
<reference evidence="1" key="1">
    <citation type="submission" date="2023-05" db="EMBL/GenBank/DDBJ databases">
        <title>Nepenthes gracilis genome sequencing.</title>
        <authorList>
            <person name="Fukushima K."/>
        </authorList>
    </citation>
    <scope>NUCLEOTIDE SEQUENCE</scope>
    <source>
        <strain evidence="1">SING2019-196</strain>
    </source>
</reference>
<dbReference type="Proteomes" id="UP001279734">
    <property type="component" value="Unassembled WGS sequence"/>
</dbReference>
<protein>
    <submittedName>
        <fullName evidence="1">Uncharacterized protein</fullName>
    </submittedName>
</protein>
<dbReference type="InterPro" id="IPR051564">
    <property type="entry name" value="LRR_receptor-like_kinase"/>
</dbReference>
<evidence type="ECO:0000313" key="1">
    <source>
        <dbReference type="EMBL" id="GMH00685.1"/>
    </source>
</evidence>
<gene>
    <name evidence="1" type="ORF">Nepgr_002524</name>
</gene>
<dbReference type="GO" id="GO:0016020">
    <property type="term" value="C:membrane"/>
    <property type="evidence" value="ECO:0007669"/>
    <property type="project" value="TreeGrafter"/>
</dbReference>
<organism evidence="1 2">
    <name type="scientific">Nepenthes gracilis</name>
    <name type="common">Slender pitcher plant</name>
    <dbReference type="NCBI Taxonomy" id="150966"/>
    <lineage>
        <taxon>Eukaryota</taxon>
        <taxon>Viridiplantae</taxon>
        <taxon>Streptophyta</taxon>
        <taxon>Embryophyta</taxon>
        <taxon>Tracheophyta</taxon>
        <taxon>Spermatophyta</taxon>
        <taxon>Magnoliopsida</taxon>
        <taxon>eudicotyledons</taxon>
        <taxon>Gunneridae</taxon>
        <taxon>Pentapetalae</taxon>
        <taxon>Caryophyllales</taxon>
        <taxon>Nepenthaceae</taxon>
        <taxon>Nepenthes</taxon>
    </lineage>
</organism>
<dbReference type="PANTHER" id="PTHR48055:SF55">
    <property type="entry name" value="PROTEIN KINASE DOMAIN-CONTAINING PROTEIN"/>
    <property type="match status" value="1"/>
</dbReference>
<dbReference type="AlphaFoldDB" id="A0AAD3P804"/>
<dbReference type="InterPro" id="IPR011009">
    <property type="entry name" value="Kinase-like_dom_sf"/>
</dbReference>
<comment type="caution">
    <text evidence="1">The sequence shown here is derived from an EMBL/GenBank/DDBJ whole genome shotgun (WGS) entry which is preliminary data.</text>
</comment>
<dbReference type="Gene3D" id="1.10.510.10">
    <property type="entry name" value="Transferase(Phosphotransferase) domain 1"/>
    <property type="match status" value="1"/>
</dbReference>
<proteinExistence type="predicted"/>
<keyword evidence="2" id="KW-1185">Reference proteome</keyword>
<dbReference type="SUPFAM" id="SSF56112">
    <property type="entry name" value="Protein kinase-like (PK-like)"/>
    <property type="match status" value="1"/>
</dbReference>